<gene>
    <name evidence="4" type="ORF">CK820_G0003119</name>
</gene>
<dbReference type="GO" id="GO:0016887">
    <property type="term" value="F:ATP hydrolysis activity"/>
    <property type="evidence" value="ECO:0007669"/>
    <property type="project" value="InterPro"/>
</dbReference>
<evidence type="ECO:0000256" key="1">
    <source>
        <dbReference type="ARBA" id="ARBA00022741"/>
    </source>
</evidence>
<dbReference type="SMR" id="A0A2J8PKX0"/>
<dbReference type="Pfam" id="PF00004">
    <property type="entry name" value="AAA"/>
    <property type="match status" value="1"/>
</dbReference>
<sequence>MDDTDPLVTVMKVEKAPQETYADIGGLDNQIQEIKESVELPLTHPEYYEEMGIKPPKGVILYGPPGTGKTLLAKAVANQTSATF</sequence>
<name>A0A2J8PKX0_PANTR</name>
<feature type="domain" description="ATPase AAA-type core" evidence="3">
    <location>
        <begin position="59"/>
        <end position="84"/>
    </location>
</feature>
<dbReference type="InterPro" id="IPR027417">
    <property type="entry name" value="P-loop_NTPase"/>
</dbReference>
<dbReference type="InterPro" id="IPR050221">
    <property type="entry name" value="26S_Proteasome_ATPase"/>
</dbReference>
<evidence type="ECO:0000259" key="3">
    <source>
        <dbReference type="Pfam" id="PF00004"/>
    </source>
</evidence>
<dbReference type="GO" id="GO:0005524">
    <property type="term" value="F:ATP binding"/>
    <property type="evidence" value="ECO:0007669"/>
    <property type="project" value="UniProtKB-KW"/>
</dbReference>
<dbReference type="EMBL" id="NBAG03000214">
    <property type="protein sequence ID" value="PNI84661.1"/>
    <property type="molecule type" value="Genomic_DNA"/>
</dbReference>
<organism evidence="4 5">
    <name type="scientific">Pan troglodytes</name>
    <name type="common">Chimpanzee</name>
    <dbReference type="NCBI Taxonomy" id="9598"/>
    <lineage>
        <taxon>Eukaryota</taxon>
        <taxon>Metazoa</taxon>
        <taxon>Chordata</taxon>
        <taxon>Craniata</taxon>
        <taxon>Vertebrata</taxon>
        <taxon>Euteleostomi</taxon>
        <taxon>Mammalia</taxon>
        <taxon>Eutheria</taxon>
        <taxon>Euarchontoglires</taxon>
        <taxon>Primates</taxon>
        <taxon>Haplorrhini</taxon>
        <taxon>Catarrhini</taxon>
        <taxon>Hominidae</taxon>
        <taxon>Pan</taxon>
    </lineage>
</organism>
<dbReference type="Gene3D" id="3.40.50.300">
    <property type="entry name" value="P-loop containing nucleotide triphosphate hydrolases"/>
    <property type="match status" value="1"/>
</dbReference>
<dbReference type="SUPFAM" id="SSF52540">
    <property type="entry name" value="P-loop containing nucleoside triphosphate hydrolases"/>
    <property type="match status" value="1"/>
</dbReference>
<evidence type="ECO:0000256" key="2">
    <source>
        <dbReference type="ARBA" id="ARBA00022840"/>
    </source>
</evidence>
<dbReference type="AlphaFoldDB" id="A0A2J8PKX0"/>
<dbReference type="PANTHER" id="PTHR23073">
    <property type="entry name" value="26S PROTEASOME REGULATORY SUBUNIT"/>
    <property type="match status" value="1"/>
</dbReference>
<keyword evidence="1" id="KW-0547">Nucleotide-binding</keyword>
<dbReference type="FunFam" id="3.40.50.300:FF:002861">
    <property type="entry name" value="Cell division control protein 48 homolog E"/>
    <property type="match status" value="1"/>
</dbReference>
<comment type="caution">
    <text evidence="4">The sequence shown here is derived from an EMBL/GenBank/DDBJ whole genome shotgun (WGS) entry which is preliminary data.</text>
</comment>
<evidence type="ECO:0000313" key="5">
    <source>
        <dbReference type="Proteomes" id="UP000236370"/>
    </source>
</evidence>
<dbReference type="InterPro" id="IPR003959">
    <property type="entry name" value="ATPase_AAA_core"/>
</dbReference>
<dbReference type="Proteomes" id="UP000236370">
    <property type="component" value="Unassembled WGS sequence"/>
</dbReference>
<evidence type="ECO:0000313" key="4">
    <source>
        <dbReference type="EMBL" id="PNI84661.1"/>
    </source>
</evidence>
<protein>
    <submittedName>
        <fullName evidence="4">PSMC1 isoform 2</fullName>
    </submittedName>
</protein>
<feature type="non-terminal residue" evidence="4">
    <location>
        <position position="84"/>
    </location>
</feature>
<proteinExistence type="predicted"/>
<accession>A0A2J8PKX0</accession>
<keyword evidence="2" id="KW-0067">ATP-binding</keyword>
<reference evidence="4 5" key="1">
    <citation type="submission" date="2017-12" db="EMBL/GenBank/DDBJ databases">
        <title>High-resolution comparative analysis of great ape genomes.</title>
        <authorList>
            <person name="Pollen A."/>
            <person name="Hastie A."/>
            <person name="Hormozdiari F."/>
            <person name="Dougherty M."/>
            <person name="Liu R."/>
            <person name="Chaisson M."/>
            <person name="Hoppe E."/>
            <person name="Hill C."/>
            <person name="Pang A."/>
            <person name="Hillier L."/>
            <person name="Baker C."/>
            <person name="Armstrong J."/>
            <person name="Shendure J."/>
            <person name="Paten B."/>
            <person name="Wilson R."/>
            <person name="Chao H."/>
            <person name="Schneider V."/>
            <person name="Ventura M."/>
            <person name="Kronenberg Z."/>
            <person name="Murali S."/>
            <person name="Gordon D."/>
            <person name="Cantsilieris S."/>
            <person name="Munson K."/>
            <person name="Nelson B."/>
            <person name="Raja A."/>
            <person name="Underwood J."/>
            <person name="Diekhans M."/>
            <person name="Fiddes I."/>
            <person name="Haussler D."/>
            <person name="Eichler E."/>
        </authorList>
    </citation>
    <scope>NUCLEOTIDE SEQUENCE [LARGE SCALE GENOMIC DNA]</scope>
    <source>
        <strain evidence="4">Yerkes chimp pedigree #C0471</strain>
    </source>
</reference>